<dbReference type="Proteomes" id="UP000799421">
    <property type="component" value="Unassembled WGS sequence"/>
</dbReference>
<evidence type="ECO:0000313" key="2">
    <source>
        <dbReference type="EMBL" id="KAF2860580.1"/>
    </source>
</evidence>
<dbReference type="OrthoDB" id="10068368at2759"/>
<feature type="region of interest" description="Disordered" evidence="1">
    <location>
        <begin position="310"/>
        <end position="336"/>
    </location>
</feature>
<feature type="compositionally biased region" description="Basic and acidic residues" evidence="1">
    <location>
        <begin position="313"/>
        <end position="323"/>
    </location>
</feature>
<dbReference type="EMBL" id="MU005980">
    <property type="protein sequence ID" value="KAF2860580.1"/>
    <property type="molecule type" value="Genomic_DNA"/>
</dbReference>
<evidence type="ECO:0000313" key="3">
    <source>
        <dbReference type="Proteomes" id="UP000799421"/>
    </source>
</evidence>
<feature type="compositionally biased region" description="Acidic residues" evidence="1">
    <location>
        <begin position="324"/>
        <end position="336"/>
    </location>
</feature>
<dbReference type="InterPro" id="IPR008942">
    <property type="entry name" value="ENTH_VHS"/>
</dbReference>
<feature type="compositionally biased region" description="Low complexity" evidence="1">
    <location>
        <begin position="157"/>
        <end position="175"/>
    </location>
</feature>
<feature type="region of interest" description="Disordered" evidence="1">
    <location>
        <begin position="89"/>
        <end position="180"/>
    </location>
</feature>
<feature type="compositionally biased region" description="Polar residues" evidence="1">
    <location>
        <begin position="104"/>
        <end position="135"/>
    </location>
</feature>
<keyword evidence="3" id="KW-1185">Reference proteome</keyword>
<sequence length="336" mass="38202">MLEENDKHKQIRILVVLDALLSNMEGEQQRQFNTDDKLVGCLLRVATQAPDQDVRRKCRALIRSWSDVHSGNTRLANFSKLNDRITTNKDATAQSLQKRELSKQAASRQRELSQGASQQGESSKFQQAGPSQQTSPAQRRPPPIPPARRRFSQQTISPTAPTSATSPTSPTSPSSLRESLVRRFSRASNRLSNRSVENLEPTTEYEALHYEVRRAVRNLRIVVDDMEWHRHDPSTLYTMQDTMGECIKIKTRVEARLDSATDPTEIKFLEQDLRALEVATDNYNKAWVRYAGHTTDDPALTARMGPLLAPYRSEAHTRQNRPVDDDEENPFNDPQD</sequence>
<proteinExistence type="predicted"/>
<reference evidence="2" key="1">
    <citation type="journal article" date="2020" name="Stud. Mycol.">
        <title>101 Dothideomycetes genomes: a test case for predicting lifestyles and emergence of pathogens.</title>
        <authorList>
            <person name="Haridas S."/>
            <person name="Albert R."/>
            <person name="Binder M."/>
            <person name="Bloem J."/>
            <person name="Labutti K."/>
            <person name="Salamov A."/>
            <person name="Andreopoulos B."/>
            <person name="Baker S."/>
            <person name="Barry K."/>
            <person name="Bills G."/>
            <person name="Bluhm B."/>
            <person name="Cannon C."/>
            <person name="Castanera R."/>
            <person name="Culley D."/>
            <person name="Daum C."/>
            <person name="Ezra D."/>
            <person name="Gonzalez J."/>
            <person name="Henrissat B."/>
            <person name="Kuo A."/>
            <person name="Liang C."/>
            <person name="Lipzen A."/>
            <person name="Lutzoni F."/>
            <person name="Magnuson J."/>
            <person name="Mondo S."/>
            <person name="Nolan M."/>
            <person name="Ohm R."/>
            <person name="Pangilinan J."/>
            <person name="Park H.-J."/>
            <person name="Ramirez L."/>
            <person name="Alfaro M."/>
            <person name="Sun H."/>
            <person name="Tritt A."/>
            <person name="Yoshinaga Y."/>
            <person name="Zwiers L.-H."/>
            <person name="Turgeon B."/>
            <person name="Goodwin S."/>
            <person name="Spatafora J."/>
            <person name="Crous P."/>
            <person name="Grigoriev I."/>
        </authorList>
    </citation>
    <scope>NUCLEOTIDE SEQUENCE</scope>
    <source>
        <strain evidence="2">CBS 480.64</strain>
    </source>
</reference>
<protein>
    <recommendedName>
        <fullName evidence="4">VHS domain-containing protein</fullName>
    </recommendedName>
</protein>
<evidence type="ECO:0008006" key="4">
    <source>
        <dbReference type="Google" id="ProtNLM"/>
    </source>
</evidence>
<accession>A0A6A7BZB4</accession>
<dbReference type="Gene3D" id="1.25.40.90">
    <property type="match status" value="1"/>
</dbReference>
<evidence type="ECO:0000256" key="1">
    <source>
        <dbReference type="SAM" id="MobiDB-lite"/>
    </source>
</evidence>
<dbReference type="SUPFAM" id="SSF48464">
    <property type="entry name" value="ENTH/VHS domain"/>
    <property type="match status" value="1"/>
</dbReference>
<organism evidence="2 3">
    <name type="scientific">Piedraia hortae CBS 480.64</name>
    <dbReference type="NCBI Taxonomy" id="1314780"/>
    <lineage>
        <taxon>Eukaryota</taxon>
        <taxon>Fungi</taxon>
        <taxon>Dikarya</taxon>
        <taxon>Ascomycota</taxon>
        <taxon>Pezizomycotina</taxon>
        <taxon>Dothideomycetes</taxon>
        <taxon>Dothideomycetidae</taxon>
        <taxon>Capnodiales</taxon>
        <taxon>Piedraiaceae</taxon>
        <taxon>Piedraia</taxon>
    </lineage>
</organism>
<name>A0A6A7BZB4_9PEZI</name>
<gene>
    <name evidence="2" type="ORF">K470DRAFT_257817</name>
</gene>
<dbReference type="AlphaFoldDB" id="A0A6A7BZB4"/>